<evidence type="ECO:0000313" key="3">
    <source>
        <dbReference type="Proteomes" id="UP001434883"/>
    </source>
</evidence>
<dbReference type="EMBL" id="JAHRIN010050448">
    <property type="protein sequence ID" value="MEQ2208294.1"/>
    <property type="molecule type" value="Genomic_DNA"/>
</dbReference>
<reference evidence="2 3" key="1">
    <citation type="submission" date="2021-06" db="EMBL/GenBank/DDBJ databases">
        <authorList>
            <person name="Palmer J.M."/>
        </authorList>
    </citation>
    <scope>NUCLEOTIDE SEQUENCE [LARGE SCALE GENOMIC DNA]</scope>
    <source>
        <strain evidence="2 3">XC_2019</strain>
        <tissue evidence="2">Muscle</tissue>
    </source>
</reference>
<evidence type="ECO:0000313" key="2">
    <source>
        <dbReference type="EMBL" id="MEQ2208294.1"/>
    </source>
</evidence>
<comment type="caution">
    <text evidence="2">The sequence shown here is derived from an EMBL/GenBank/DDBJ whole genome shotgun (WGS) entry which is preliminary data.</text>
</comment>
<feature type="region of interest" description="Disordered" evidence="1">
    <location>
        <begin position="103"/>
        <end position="127"/>
    </location>
</feature>
<evidence type="ECO:0000256" key="1">
    <source>
        <dbReference type="SAM" id="MobiDB-lite"/>
    </source>
</evidence>
<protein>
    <submittedName>
        <fullName evidence="2">Uncharacterized protein</fullName>
    </submittedName>
</protein>
<dbReference type="Gene3D" id="3.30.420.10">
    <property type="entry name" value="Ribonuclease H-like superfamily/Ribonuclease H"/>
    <property type="match status" value="1"/>
</dbReference>
<gene>
    <name evidence="2" type="ORF">XENOCAPTIV_016835</name>
</gene>
<name>A0ABV0RJE4_9TELE</name>
<proteinExistence type="predicted"/>
<accession>A0ABV0RJE4</accession>
<dbReference type="Proteomes" id="UP001434883">
    <property type="component" value="Unassembled WGS sequence"/>
</dbReference>
<dbReference type="InterPro" id="IPR036397">
    <property type="entry name" value="RNaseH_sf"/>
</dbReference>
<sequence length="127" mass="14599">MNRTIVAMLKKYVSSNGKDWDIKLRLVLMAIWSTPQRSTGVTPFEMMTGRQMTLPLHLLYHPEDIHIRLAKRTWNIMTGKQPTVNTKWAKKFSISDLLNQPGVPGNFSQNGQAPLKLWGNSHQWPTE</sequence>
<organism evidence="2 3">
    <name type="scientific">Xenoophorus captivus</name>
    <dbReference type="NCBI Taxonomy" id="1517983"/>
    <lineage>
        <taxon>Eukaryota</taxon>
        <taxon>Metazoa</taxon>
        <taxon>Chordata</taxon>
        <taxon>Craniata</taxon>
        <taxon>Vertebrata</taxon>
        <taxon>Euteleostomi</taxon>
        <taxon>Actinopterygii</taxon>
        <taxon>Neopterygii</taxon>
        <taxon>Teleostei</taxon>
        <taxon>Neoteleostei</taxon>
        <taxon>Acanthomorphata</taxon>
        <taxon>Ovalentaria</taxon>
        <taxon>Atherinomorphae</taxon>
        <taxon>Cyprinodontiformes</taxon>
        <taxon>Goodeidae</taxon>
        <taxon>Xenoophorus</taxon>
    </lineage>
</organism>
<dbReference type="SUPFAM" id="SSF53098">
    <property type="entry name" value="Ribonuclease H-like"/>
    <property type="match status" value="1"/>
</dbReference>
<dbReference type="InterPro" id="IPR012337">
    <property type="entry name" value="RNaseH-like_sf"/>
</dbReference>
<keyword evidence="3" id="KW-1185">Reference proteome</keyword>